<evidence type="ECO:0000313" key="3">
    <source>
        <dbReference type="Proteomes" id="UP000014400"/>
    </source>
</evidence>
<dbReference type="HOGENOM" id="CLU_2884304_0_0_4"/>
<gene>
    <name evidence="2" type="ORF">HMPREF1476_00743</name>
</gene>
<protein>
    <submittedName>
        <fullName evidence="2">Uncharacterized protein</fullName>
    </submittedName>
</protein>
<comment type="caution">
    <text evidence="2">The sequence shown here is derived from an EMBL/GenBank/DDBJ whole genome shotgun (WGS) entry which is preliminary data.</text>
</comment>
<name>S3C0T3_9BURK</name>
<sequence>MYPLFFAHYATPMQGVAINLLFSIMKIILKYIAHIDEHKTAIKPVFYNHVYQATNQAIDINNH</sequence>
<dbReference type="AlphaFoldDB" id="S3C0T3"/>
<keyword evidence="1" id="KW-0812">Transmembrane</keyword>
<organism evidence="2 3">
    <name type="scientific">Sutterella wadsworthensis HGA0223</name>
    <dbReference type="NCBI Taxonomy" id="1203554"/>
    <lineage>
        <taxon>Bacteria</taxon>
        <taxon>Pseudomonadati</taxon>
        <taxon>Pseudomonadota</taxon>
        <taxon>Betaproteobacteria</taxon>
        <taxon>Burkholderiales</taxon>
        <taxon>Sutterellaceae</taxon>
        <taxon>Sutterella</taxon>
    </lineage>
</organism>
<dbReference type="Proteomes" id="UP000014400">
    <property type="component" value="Unassembled WGS sequence"/>
</dbReference>
<evidence type="ECO:0000256" key="1">
    <source>
        <dbReference type="SAM" id="Phobius"/>
    </source>
</evidence>
<accession>S3C0T3</accession>
<keyword evidence="3" id="KW-1185">Reference proteome</keyword>
<feature type="transmembrane region" description="Helical" evidence="1">
    <location>
        <begin position="6"/>
        <end position="29"/>
    </location>
</feature>
<keyword evidence="1" id="KW-1133">Transmembrane helix</keyword>
<evidence type="ECO:0000313" key="2">
    <source>
        <dbReference type="EMBL" id="EPD99937.1"/>
    </source>
</evidence>
<dbReference type="EMBL" id="ATCF01000012">
    <property type="protein sequence ID" value="EPD99937.1"/>
    <property type="molecule type" value="Genomic_DNA"/>
</dbReference>
<keyword evidence="1" id="KW-0472">Membrane</keyword>
<proteinExistence type="predicted"/>
<reference evidence="2 3" key="1">
    <citation type="submission" date="2013-04" db="EMBL/GenBank/DDBJ databases">
        <title>The Genome Sequence of Sutterella wadsworthensis HGA0223.</title>
        <authorList>
            <consortium name="The Broad Institute Genomics Platform"/>
            <person name="Earl A."/>
            <person name="Ward D."/>
            <person name="Feldgarden M."/>
            <person name="Gevers D."/>
            <person name="Schmidt T.M."/>
            <person name="Dover J."/>
            <person name="Dai D."/>
            <person name="Walker B."/>
            <person name="Young S."/>
            <person name="Zeng Q."/>
            <person name="Gargeya S."/>
            <person name="Fitzgerald M."/>
            <person name="Haas B."/>
            <person name="Abouelleil A."/>
            <person name="Allen A.W."/>
            <person name="Alvarado L."/>
            <person name="Arachchi H.M."/>
            <person name="Berlin A.M."/>
            <person name="Chapman S.B."/>
            <person name="Gainer-Dewar J."/>
            <person name="Goldberg J."/>
            <person name="Griggs A."/>
            <person name="Gujja S."/>
            <person name="Hansen M."/>
            <person name="Howarth C."/>
            <person name="Imamovic A."/>
            <person name="Ireland A."/>
            <person name="Larimer J."/>
            <person name="McCowan C."/>
            <person name="Murphy C."/>
            <person name="Pearson M."/>
            <person name="Poon T.W."/>
            <person name="Priest M."/>
            <person name="Roberts A."/>
            <person name="Saif S."/>
            <person name="Shea T."/>
            <person name="Sisk P."/>
            <person name="Sykes S."/>
            <person name="Wortman J."/>
            <person name="Nusbaum C."/>
            <person name="Birren B."/>
        </authorList>
    </citation>
    <scope>NUCLEOTIDE SEQUENCE [LARGE SCALE GENOMIC DNA]</scope>
    <source>
        <strain evidence="2 3">HGA0223</strain>
    </source>
</reference>